<proteinExistence type="predicted"/>
<dbReference type="InterPro" id="IPR019060">
    <property type="entry name" value="DUF2382"/>
</dbReference>
<reference evidence="2 3" key="1">
    <citation type="submission" date="2017-03" db="EMBL/GenBank/DDBJ databases">
        <title>Genome analysis of strain PAMC 26510.</title>
        <authorList>
            <person name="Oh H.-M."/>
            <person name="Yang J.-A."/>
        </authorList>
    </citation>
    <scope>NUCLEOTIDE SEQUENCE [LARGE SCALE GENOMIC DNA]</scope>
    <source>
        <strain evidence="2 3">PAMC 26510</strain>
    </source>
</reference>
<dbReference type="EMBL" id="NBTY01000028">
    <property type="protein sequence ID" value="OTP79350.1"/>
    <property type="molecule type" value="Genomic_DNA"/>
</dbReference>
<organism evidence="2 3">
    <name type="scientific">Caballeronia sordidicola</name>
    <name type="common">Burkholderia sordidicola</name>
    <dbReference type="NCBI Taxonomy" id="196367"/>
    <lineage>
        <taxon>Bacteria</taxon>
        <taxon>Pseudomonadati</taxon>
        <taxon>Pseudomonadota</taxon>
        <taxon>Betaproteobacteria</taxon>
        <taxon>Burkholderiales</taxon>
        <taxon>Burkholderiaceae</taxon>
        <taxon>Caballeronia</taxon>
    </lineage>
</organism>
<dbReference type="Pfam" id="PF09557">
    <property type="entry name" value="DUF2382"/>
    <property type="match status" value="1"/>
</dbReference>
<sequence>MVHEEMHPVPVSLRSQTVDVRRFAINRPVESKYEARQEGDTLIIPVFEYVPIITMQLTLKEEVHVTTTVSQQEVFQNVLLNTEELVVERRSGAQGEWHRDDEKNE</sequence>
<evidence type="ECO:0000313" key="3">
    <source>
        <dbReference type="Proteomes" id="UP000194546"/>
    </source>
</evidence>
<accession>A0A242N6P6</accession>
<feature type="domain" description="DUF2382" evidence="1">
    <location>
        <begin position="2"/>
        <end position="87"/>
    </location>
</feature>
<gene>
    <name evidence="2" type="ORF">PAMC26510_05850</name>
</gene>
<evidence type="ECO:0000259" key="1">
    <source>
        <dbReference type="Pfam" id="PF09557"/>
    </source>
</evidence>
<name>A0A242N6P6_CABSO</name>
<dbReference type="Proteomes" id="UP000194546">
    <property type="component" value="Unassembled WGS sequence"/>
</dbReference>
<evidence type="ECO:0000313" key="2">
    <source>
        <dbReference type="EMBL" id="OTP79350.1"/>
    </source>
</evidence>
<dbReference type="AlphaFoldDB" id="A0A242N6P6"/>
<protein>
    <recommendedName>
        <fullName evidence="1">DUF2382 domain-containing protein</fullName>
    </recommendedName>
</protein>
<comment type="caution">
    <text evidence="2">The sequence shown here is derived from an EMBL/GenBank/DDBJ whole genome shotgun (WGS) entry which is preliminary data.</text>
</comment>